<accession>A0A1I4DJC8</accession>
<evidence type="ECO:0000256" key="1">
    <source>
        <dbReference type="SAM" id="Phobius"/>
    </source>
</evidence>
<dbReference type="RefSeq" id="WP_139218567.1">
    <property type="nucleotide sequence ID" value="NZ_FOSP01000021.1"/>
</dbReference>
<gene>
    <name evidence="2" type="ORF">SAMN05216302_102189</name>
</gene>
<feature type="transmembrane region" description="Helical" evidence="1">
    <location>
        <begin position="16"/>
        <end position="36"/>
    </location>
</feature>
<organism evidence="2 3">
    <name type="scientific">Nitrosomonas aestuarii</name>
    <dbReference type="NCBI Taxonomy" id="52441"/>
    <lineage>
        <taxon>Bacteria</taxon>
        <taxon>Pseudomonadati</taxon>
        <taxon>Pseudomonadota</taxon>
        <taxon>Betaproteobacteria</taxon>
        <taxon>Nitrosomonadales</taxon>
        <taxon>Nitrosomonadaceae</taxon>
        <taxon>Nitrosomonas</taxon>
    </lineage>
</organism>
<protein>
    <submittedName>
        <fullName evidence="2">Uncharacterized protein</fullName>
    </submittedName>
</protein>
<proteinExistence type="predicted"/>
<name>A0A1I4DJC8_9PROT</name>
<keyword evidence="1" id="KW-0472">Membrane</keyword>
<evidence type="ECO:0000313" key="2">
    <source>
        <dbReference type="EMBL" id="SFK93754.1"/>
    </source>
</evidence>
<sequence>MITTPYDKILKKRIRIAVTVLALTAIYLFAGMYWLVMTGFGWMLHVFFRDAYYAFFCKKRGLTVAEEKELNKLREEFTEWEYHNNPVNIKTLAYHAYEDKHLLSDDDIRHY</sequence>
<dbReference type="Proteomes" id="UP000199533">
    <property type="component" value="Unassembled WGS sequence"/>
</dbReference>
<dbReference type="AlphaFoldDB" id="A0A1I4DJC8"/>
<keyword evidence="3" id="KW-1185">Reference proteome</keyword>
<reference evidence="3" key="1">
    <citation type="submission" date="2016-10" db="EMBL/GenBank/DDBJ databases">
        <authorList>
            <person name="Varghese N."/>
            <person name="Submissions S."/>
        </authorList>
    </citation>
    <scope>NUCLEOTIDE SEQUENCE [LARGE SCALE GENOMIC DNA]</scope>
    <source>
        <strain evidence="3">Nm69</strain>
    </source>
</reference>
<keyword evidence="1" id="KW-0812">Transmembrane</keyword>
<keyword evidence="1" id="KW-1133">Transmembrane helix</keyword>
<dbReference type="EMBL" id="FOSP01000021">
    <property type="protein sequence ID" value="SFK93754.1"/>
    <property type="molecule type" value="Genomic_DNA"/>
</dbReference>
<evidence type="ECO:0000313" key="3">
    <source>
        <dbReference type="Proteomes" id="UP000199533"/>
    </source>
</evidence>